<dbReference type="Proteomes" id="UP000460298">
    <property type="component" value="Unassembled WGS sequence"/>
</dbReference>
<gene>
    <name evidence="7" type="primary">lptC</name>
    <name evidence="7" type="ORF">F9K24_02870</name>
</gene>
<dbReference type="InterPro" id="IPR052363">
    <property type="entry name" value="LPS_export_LptC"/>
</dbReference>
<organism evidence="7 8">
    <name type="scientific">Leptonema illini</name>
    <dbReference type="NCBI Taxonomy" id="183"/>
    <lineage>
        <taxon>Bacteria</taxon>
        <taxon>Pseudomonadati</taxon>
        <taxon>Spirochaetota</taxon>
        <taxon>Spirochaetia</taxon>
        <taxon>Leptospirales</taxon>
        <taxon>Leptospiraceae</taxon>
        <taxon>Leptonema</taxon>
    </lineage>
</organism>
<keyword evidence="2" id="KW-0997">Cell inner membrane</keyword>
<dbReference type="Gene3D" id="2.60.450.10">
    <property type="entry name" value="Lipopolysaccharide (LPS) transport protein A like domain"/>
    <property type="match status" value="1"/>
</dbReference>
<evidence type="ECO:0000256" key="4">
    <source>
        <dbReference type="ARBA" id="ARBA00022989"/>
    </source>
</evidence>
<name>A0A833LYL1_9LEPT</name>
<keyword evidence="5" id="KW-0472">Membrane</keyword>
<dbReference type="GO" id="GO:0030288">
    <property type="term" value="C:outer membrane-bounded periplasmic space"/>
    <property type="evidence" value="ECO:0007669"/>
    <property type="project" value="TreeGrafter"/>
</dbReference>
<protein>
    <submittedName>
        <fullName evidence="7">LPS export ABC transporter periplasmic protein LptC</fullName>
    </submittedName>
</protein>
<dbReference type="GO" id="GO:0015221">
    <property type="term" value="F:lipopolysaccharide transmembrane transporter activity"/>
    <property type="evidence" value="ECO:0007669"/>
    <property type="project" value="InterPro"/>
</dbReference>
<dbReference type="NCBIfam" id="TIGR04409">
    <property type="entry name" value="LptC_YrbK"/>
    <property type="match status" value="1"/>
</dbReference>
<dbReference type="EMBL" id="WBUI01000002">
    <property type="protein sequence ID" value="KAB2934735.1"/>
    <property type="molecule type" value="Genomic_DNA"/>
</dbReference>
<dbReference type="GO" id="GO:0017089">
    <property type="term" value="F:glycolipid transfer activity"/>
    <property type="evidence" value="ECO:0007669"/>
    <property type="project" value="TreeGrafter"/>
</dbReference>
<proteinExistence type="predicted"/>
<sequence>MRLAFFMSLLAVLAGCNPEADLLKETTREANATLRFANFRRTLYRGTGGMKWDLRAQEAFIYQKEDEVDRIVVYGFELDQADGADPLFISADRGELNQKTGTLVVEGNILLRDKEGTIQSQRLTYNTEKKIADSKDPVTVNRKGLHTVCNAGIFFERASDRLICRSPRGTVESLPSNNPRKPAQPSSEDIFQ</sequence>
<comment type="caution">
    <text evidence="7">The sequence shown here is derived from an EMBL/GenBank/DDBJ whole genome shotgun (WGS) entry which is preliminary data.</text>
</comment>
<keyword evidence="1" id="KW-1003">Cell membrane</keyword>
<dbReference type="Pfam" id="PF06835">
    <property type="entry name" value="LptC"/>
    <property type="match status" value="1"/>
</dbReference>
<dbReference type="PANTHER" id="PTHR37481">
    <property type="entry name" value="LIPOPOLYSACCHARIDE EXPORT SYSTEM PROTEIN LPTC"/>
    <property type="match status" value="1"/>
</dbReference>
<feature type="compositionally biased region" description="Polar residues" evidence="6">
    <location>
        <begin position="173"/>
        <end position="192"/>
    </location>
</feature>
<keyword evidence="3" id="KW-0812">Transmembrane</keyword>
<evidence type="ECO:0000313" key="8">
    <source>
        <dbReference type="Proteomes" id="UP000460298"/>
    </source>
</evidence>
<evidence type="ECO:0000256" key="2">
    <source>
        <dbReference type="ARBA" id="ARBA00022519"/>
    </source>
</evidence>
<evidence type="ECO:0000256" key="3">
    <source>
        <dbReference type="ARBA" id="ARBA00022692"/>
    </source>
</evidence>
<dbReference type="PANTHER" id="PTHR37481:SF1">
    <property type="entry name" value="LIPOPOLYSACCHARIDE EXPORT SYSTEM PROTEIN LPTC"/>
    <property type="match status" value="1"/>
</dbReference>
<dbReference type="AlphaFoldDB" id="A0A833LYL1"/>
<evidence type="ECO:0000256" key="6">
    <source>
        <dbReference type="SAM" id="MobiDB-lite"/>
    </source>
</evidence>
<feature type="region of interest" description="Disordered" evidence="6">
    <location>
        <begin position="168"/>
        <end position="192"/>
    </location>
</feature>
<keyword evidence="4" id="KW-1133">Transmembrane helix</keyword>
<dbReference type="GO" id="GO:0005886">
    <property type="term" value="C:plasma membrane"/>
    <property type="evidence" value="ECO:0007669"/>
    <property type="project" value="InterPro"/>
</dbReference>
<reference evidence="7 8" key="1">
    <citation type="submission" date="2019-10" db="EMBL/GenBank/DDBJ databases">
        <title>Extracellular Electron Transfer in a Candidatus Methanoperedens spp. Enrichment Culture.</title>
        <authorList>
            <person name="Berger S."/>
            <person name="Rangel Shaw D."/>
            <person name="Berben T."/>
            <person name="In 'T Zandt M."/>
            <person name="Frank J."/>
            <person name="Reimann J."/>
            <person name="Jetten M.S.M."/>
            <person name="Welte C.U."/>
        </authorList>
    </citation>
    <scope>NUCLEOTIDE SEQUENCE [LARGE SCALE GENOMIC DNA]</scope>
    <source>
        <strain evidence="7">SB12</strain>
    </source>
</reference>
<evidence type="ECO:0000256" key="5">
    <source>
        <dbReference type="ARBA" id="ARBA00023136"/>
    </source>
</evidence>
<dbReference type="InterPro" id="IPR026265">
    <property type="entry name" value="LptC"/>
</dbReference>
<accession>A0A833LYL1</accession>
<evidence type="ECO:0000313" key="7">
    <source>
        <dbReference type="EMBL" id="KAB2934735.1"/>
    </source>
</evidence>
<dbReference type="InterPro" id="IPR010664">
    <property type="entry name" value="LipoPS_assembly_LptC-rel"/>
</dbReference>
<evidence type="ECO:0000256" key="1">
    <source>
        <dbReference type="ARBA" id="ARBA00022475"/>
    </source>
</evidence>
<dbReference type="PROSITE" id="PS51257">
    <property type="entry name" value="PROKAR_LIPOPROTEIN"/>
    <property type="match status" value="1"/>
</dbReference>